<dbReference type="Pfam" id="PF26578">
    <property type="entry name" value="LLG1"/>
    <property type="match status" value="1"/>
</dbReference>
<dbReference type="EnsemblPlants" id="OPUNC04G15400.1">
    <property type="protein sequence ID" value="OPUNC04G15400.1"/>
    <property type="gene ID" value="OPUNC04G15400"/>
</dbReference>
<dbReference type="Gramene" id="OPUNC04G15400.1">
    <property type="protein sequence ID" value="OPUNC04G15400.1"/>
    <property type="gene ID" value="OPUNC04G15400"/>
</dbReference>
<dbReference type="InterPro" id="IPR039307">
    <property type="entry name" value="LORELEI-like"/>
</dbReference>
<keyword evidence="4" id="KW-1185">Reference proteome</keyword>
<feature type="signal peptide" evidence="1">
    <location>
        <begin position="1"/>
        <end position="18"/>
    </location>
</feature>
<evidence type="ECO:0000313" key="4">
    <source>
        <dbReference type="Proteomes" id="UP000026962"/>
    </source>
</evidence>
<accession>A0A0E0KSE2</accession>
<protein>
    <recommendedName>
        <fullName evidence="2">GPI-anchored protein LLG1-like domain-containing protein</fullName>
    </recommendedName>
</protein>
<feature type="domain" description="GPI-anchored protein LLG1-like" evidence="2">
    <location>
        <begin position="74"/>
        <end position="149"/>
    </location>
</feature>
<keyword evidence="1" id="KW-0732">Signal</keyword>
<evidence type="ECO:0000313" key="3">
    <source>
        <dbReference type="EnsemblPlants" id="OPUNC04G15400.1"/>
    </source>
</evidence>
<dbReference type="PANTHER" id="PTHR31533:SF37">
    <property type="entry name" value="OS04G0500300 PROTEIN"/>
    <property type="match status" value="1"/>
</dbReference>
<evidence type="ECO:0000256" key="1">
    <source>
        <dbReference type="SAM" id="SignalP"/>
    </source>
</evidence>
<dbReference type="OMA" id="NGCAAEM"/>
<feature type="chain" id="PRO_5002365668" description="GPI-anchored protein LLG1-like domain-containing protein" evidence="1">
    <location>
        <begin position="19"/>
        <end position="151"/>
    </location>
</feature>
<organism evidence="3">
    <name type="scientific">Oryza punctata</name>
    <name type="common">Red rice</name>
    <dbReference type="NCBI Taxonomy" id="4537"/>
    <lineage>
        <taxon>Eukaryota</taxon>
        <taxon>Viridiplantae</taxon>
        <taxon>Streptophyta</taxon>
        <taxon>Embryophyta</taxon>
        <taxon>Tracheophyta</taxon>
        <taxon>Spermatophyta</taxon>
        <taxon>Magnoliopsida</taxon>
        <taxon>Liliopsida</taxon>
        <taxon>Poales</taxon>
        <taxon>Poaceae</taxon>
        <taxon>BOP clade</taxon>
        <taxon>Oryzoideae</taxon>
        <taxon>Oryzeae</taxon>
        <taxon>Oryzinae</taxon>
        <taxon>Oryza</taxon>
    </lineage>
</organism>
<proteinExistence type="predicted"/>
<reference evidence="3" key="2">
    <citation type="submission" date="2018-05" db="EMBL/GenBank/DDBJ databases">
        <title>OpunRS2 (Oryza punctata Reference Sequence Version 2).</title>
        <authorList>
            <person name="Zhang J."/>
            <person name="Kudrna D."/>
            <person name="Lee S."/>
            <person name="Talag J."/>
            <person name="Welchert J."/>
            <person name="Wing R.A."/>
        </authorList>
    </citation>
    <scope>NUCLEOTIDE SEQUENCE [LARGE SCALE GENOMIC DNA]</scope>
</reference>
<reference evidence="3" key="1">
    <citation type="submission" date="2015-04" db="UniProtKB">
        <authorList>
            <consortium name="EnsemblPlants"/>
        </authorList>
    </citation>
    <scope>IDENTIFICATION</scope>
</reference>
<dbReference type="STRING" id="4537.A0A0E0KSE2"/>
<dbReference type="Proteomes" id="UP000026962">
    <property type="component" value="Chromosome 4"/>
</dbReference>
<name>A0A0E0KSE2_ORYPU</name>
<evidence type="ECO:0000259" key="2">
    <source>
        <dbReference type="Pfam" id="PF26578"/>
    </source>
</evidence>
<dbReference type="eggNOG" id="ENOG502R3RN">
    <property type="taxonomic scope" value="Eukaryota"/>
</dbReference>
<sequence>MGSSTILFYCVALSVVAAAVVSSAAEEAEAPQDEASFLSAATLASSDSEAKTTETSRRALTGHEEIIAKPCPMQFEEVKGYEELGAKCKEKHTMKECCELFKKLACPYNHLFNDITNVCANDLFYFIHTKGKLQPGTILENCNEGPTGIKC</sequence>
<dbReference type="InterPro" id="IPR058888">
    <property type="entry name" value="LLG1-like"/>
</dbReference>
<dbReference type="PANTHER" id="PTHR31533">
    <property type="entry name" value="GPI-ANCHORED PROTEIN LLG1-RELATED-RELATED"/>
    <property type="match status" value="1"/>
</dbReference>
<dbReference type="HOGENOM" id="CLU_113089_0_0_1"/>
<dbReference type="AlphaFoldDB" id="A0A0E0KSE2"/>